<dbReference type="RefSeq" id="WP_187084916.1">
    <property type="nucleotide sequence ID" value="NZ_JACORU010000016.1"/>
</dbReference>
<evidence type="ECO:0000313" key="2">
    <source>
        <dbReference type="Proteomes" id="UP000596827"/>
    </source>
</evidence>
<accession>A0A923MCR7</accession>
<proteinExistence type="predicted"/>
<sequence>MPSRPAIVLAAVLRAFKPLARLLLRHGVAYPAFAAALKQVFLEAAVEELQRAGKKQTDSAISLLSGVHRRDVRNLGRLDSERIAVEAPMNMASQVMSRWLTDPTYLDDDGQPLALDRAGFDALVTAISSDVRPRAVLDELTRLAMAEEGDDGVRLLAPGFVPRQGFPEMAALLGDNIHDHAAAAGANIEGEGNYLEQAIFAGELSADSVKQLHTVSAKAWRQAFKTVMREAQARFDHDRQNASPAERIHRARFGAYFYACDDHERPS</sequence>
<dbReference type="Pfam" id="PF20112">
    <property type="entry name" value="DUF6502"/>
    <property type="match status" value="1"/>
</dbReference>
<organism evidence="1 2">
    <name type="scientific">Ramlibacter albus</name>
    <dbReference type="NCBI Taxonomy" id="2079448"/>
    <lineage>
        <taxon>Bacteria</taxon>
        <taxon>Pseudomonadati</taxon>
        <taxon>Pseudomonadota</taxon>
        <taxon>Betaproteobacteria</taxon>
        <taxon>Burkholderiales</taxon>
        <taxon>Comamonadaceae</taxon>
        <taxon>Ramlibacter</taxon>
    </lineage>
</organism>
<gene>
    <name evidence="1" type="ORF">H8R02_27820</name>
</gene>
<keyword evidence="2" id="KW-1185">Reference proteome</keyword>
<dbReference type="EMBL" id="JACORU010000016">
    <property type="protein sequence ID" value="MBC5768300.1"/>
    <property type="molecule type" value="Genomic_DNA"/>
</dbReference>
<comment type="caution">
    <text evidence="1">The sequence shown here is derived from an EMBL/GenBank/DDBJ whole genome shotgun (WGS) entry which is preliminary data.</text>
</comment>
<dbReference type="AlphaFoldDB" id="A0A923MCR7"/>
<protein>
    <submittedName>
        <fullName evidence="1">Uncharacterized protein</fullName>
    </submittedName>
</protein>
<reference evidence="1" key="1">
    <citation type="submission" date="2020-08" db="EMBL/GenBank/DDBJ databases">
        <title>Ramlibacter sp. GTP1 16S ribosomal RNA gene genome sequencing and assembly.</title>
        <authorList>
            <person name="Kang M."/>
        </authorList>
    </citation>
    <scope>NUCLEOTIDE SEQUENCE</scope>
    <source>
        <strain evidence="1">GTP1</strain>
    </source>
</reference>
<name>A0A923MCR7_9BURK</name>
<dbReference type="InterPro" id="IPR045445">
    <property type="entry name" value="DUF6502"/>
</dbReference>
<dbReference type="Proteomes" id="UP000596827">
    <property type="component" value="Unassembled WGS sequence"/>
</dbReference>
<evidence type="ECO:0000313" key="1">
    <source>
        <dbReference type="EMBL" id="MBC5768300.1"/>
    </source>
</evidence>